<reference evidence="2 3" key="1">
    <citation type="submission" date="2024-04" db="EMBL/GenBank/DDBJ databases">
        <title>Tritrichomonas musculus Genome.</title>
        <authorList>
            <person name="Alves-Ferreira E."/>
            <person name="Grigg M."/>
            <person name="Lorenzi H."/>
            <person name="Galac M."/>
        </authorList>
    </citation>
    <scope>NUCLEOTIDE SEQUENCE [LARGE SCALE GENOMIC DNA]</scope>
    <source>
        <strain evidence="2 3">EAF2021</strain>
    </source>
</reference>
<dbReference type="EMBL" id="JAPFFF010000006">
    <property type="protein sequence ID" value="KAK8886915.1"/>
    <property type="molecule type" value="Genomic_DNA"/>
</dbReference>
<protein>
    <recommendedName>
        <fullName evidence="1">Initiator binding domain-containing protein</fullName>
    </recommendedName>
</protein>
<accession>A0ABR2K761</accession>
<name>A0ABR2K761_9EUKA</name>
<feature type="domain" description="Initiator binding" evidence="1">
    <location>
        <begin position="39"/>
        <end position="103"/>
    </location>
</feature>
<dbReference type="Pfam" id="PF10416">
    <property type="entry name" value="IBD"/>
    <property type="match status" value="2"/>
</dbReference>
<sequence>MFPFQFYPQKEHPKYNRNNKKHKDNQEIETPDYFNFLSEEDQNKYRELQQILLSPENRYARNRRTETLKESFEEIRKFCLKNDKDDWKRCLVCGIIWLNENKTSVDENVKDENEIKVECISINIRQLKIILGKSKSTINGAMSKMGFTTHPTKGNDQDLLIGAMPYFEGKYFEMRQWTIRKRNVNENNKETKKVETKSTEEDSISFLSFTDNDNDFKFDDLDINDNDSWFNYDIVKNIIDFKEVNISARKDVNLNVFIPKSNQDSRITLNSLIFVNADSILEIDNLRHVDNMFRSKLNEIVNSCTCYIGLMIMSSAYQVYLNIMHAIIAYEAGRRVPRLTY</sequence>
<organism evidence="2 3">
    <name type="scientific">Tritrichomonas musculus</name>
    <dbReference type="NCBI Taxonomy" id="1915356"/>
    <lineage>
        <taxon>Eukaryota</taxon>
        <taxon>Metamonada</taxon>
        <taxon>Parabasalia</taxon>
        <taxon>Tritrichomonadida</taxon>
        <taxon>Tritrichomonadidae</taxon>
        <taxon>Tritrichomonas</taxon>
    </lineage>
</organism>
<proteinExistence type="predicted"/>
<evidence type="ECO:0000259" key="1">
    <source>
        <dbReference type="Pfam" id="PF10416"/>
    </source>
</evidence>
<evidence type="ECO:0000313" key="3">
    <source>
        <dbReference type="Proteomes" id="UP001470230"/>
    </source>
</evidence>
<evidence type="ECO:0000313" key="2">
    <source>
        <dbReference type="EMBL" id="KAK8886915.1"/>
    </source>
</evidence>
<comment type="caution">
    <text evidence="2">The sequence shown here is derived from an EMBL/GenBank/DDBJ whole genome shotgun (WGS) entry which is preliminary data.</text>
</comment>
<gene>
    <name evidence="2" type="ORF">M9Y10_037948</name>
</gene>
<keyword evidence="3" id="KW-1185">Reference proteome</keyword>
<dbReference type="Proteomes" id="UP001470230">
    <property type="component" value="Unassembled WGS sequence"/>
</dbReference>
<feature type="domain" description="Initiator binding" evidence="1">
    <location>
        <begin position="119"/>
        <end position="182"/>
    </location>
</feature>
<dbReference type="InterPro" id="IPR018845">
    <property type="entry name" value="Initiator-bd"/>
</dbReference>